<dbReference type="GO" id="GO:0060271">
    <property type="term" value="P:cilium assembly"/>
    <property type="evidence" value="ECO:0007669"/>
    <property type="project" value="TreeGrafter"/>
</dbReference>
<reference evidence="4 5" key="1">
    <citation type="journal article" date="2011" name="Proc. Natl. Acad. Sci. U.S.A.">
        <title>Niche of harmful alga Aureococcus anophagefferens revealed through ecogenomics.</title>
        <authorList>
            <person name="Gobler C.J."/>
            <person name="Berry D.L."/>
            <person name="Dyhrman S.T."/>
            <person name="Wilhelm S.W."/>
            <person name="Salamov A."/>
            <person name="Lobanov A.V."/>
            <person name="Zhang Y."/>
            <person name="Collier J.L."/>
            <person name="Wurch L.L."/>
            <person name="Kustka A.B."/>
            <person name="Dill B.D."/>
            <person name="Shah M."/>
            <person name="VerBerkmoes N.C."/>
            <person name="Kuo A."/>
            <person name="Terry A."/>
            <person name="Pangilinan J."/>
            <person name="Lindquist E.A."/>
            <person name="Lucas S."/>
            <person name="Paulsen I.T."/>
            <person name="Hattenrath-Lehmann T.K."/>
            <person name="Talmage S.C."/>
            <person name="Walker E.A."/>
            <person name="Koch F."/>
            <person name="Burson A.M."/>
            <person name="Marcoval M.A."/>
            <person name="Tang Y.Z."/>
            <person name="Lecleir G.R."/>
            <person name="Coyne K.J."/>
            <person name="Berg G.M."/>
            <person name="Bertrand E.M."/>
            <person name="Saito M.A."/>
            <person name="Gladyshev V.N."/>
            <person name="Grigoriev I.V."/>
        </authorList>
    </citation>
    <scope>NUCLEOTIDE SEQUENCE [LARGE SCALE GENOMIC DNA]</scope>
    <source>
        <strain evidence="5">CCMP 1984</strain>
    </source>
</reference>
<organism evidence="5">
    <name type="scientific">Aureococcus anophagefferens</name>
    <name type="common">Harmful bloom alga</name>
    <dbReference type="NCBI Taxonomy" id="44056"/>
    <lineage>
        <taxon>Eukaryota</taxon>
        <taxon>Sar</taxon>
        <taxon>Stramenopiles</taxon>
        <taxon>Ochrophyta</taxon>
        <taxon>Pelagophyceae</taxon>
        <taxon>Pelagomonadales</taxon>
        <taxon>Pelagomonadaceae</taxon>
        <taxon>Aureococcus</taxon>
    </lineage>
</organism>
<proteinExistence type="predicted"/>
<dbReference type="Pfam" id="PF23338">
    <property type="entry name" value="PTHB1_hp"/>
    <property type="match status" value="1"/>
</dbReference>
<dbReference type="InterPro" id="IPR055363">
    <property type="entry name" value="PTHB1_hp_dom"/>
</dbReference>
<dbReference type="GeneID" id="20228878"/>
<dbReference type="GO" id="GO:0034464">
    <property type="term" value="C:BBSome"/>
    <property type="evidence" value="ECO:0007669"/>
    <property type="project" value="InterPro"/>
</dbReference>
<dbReference type="PANTHER" id="PTHR20991:SF0">
    <property type="entry name" value="PROTEIN PTHB1"/>
    <property type="match status" value="1"/>
</dbReference>
<dbReference type="Proteomes" id="UP000002729">
    <property type="component" value="Unassembled WGS sequence"/>
</dbReference>
<dbReference type="Pfam" id="PF23337">
    <property type="entry name" value="PTHB1_pf"/>
    <property type="match status" value="1"/>
</dbReference>
<dbReference type="GO" id="GO:0016020">
    <property type="term" value="C:membrane"/>
    <property type="evidence" value="ECO:0007669"/>
    <property type="project" value="TreeGrafter"/>
</dbReference>
<feature type="domain" description="PTHB1 C-terminal helix bundle" evidence="3">
    <location>
        <begin position="315"/>
        <end position="407"/>
    </location>
</feature>
<evidence type="ECO:0000313" key="5">
    <source>
        <dbReference type="Proteomes" id="UP000002729"/>
    </source>
</evidence>
<dbReference type="InterPro" id="IPR055364">
    <property type="entry name" value="PTHB1_CtH_dom"/>
</dbReference>
<name>F0YP02_AURAN</name>
<feature type="domain" description="PTHB1 hairpin" evidence="2">
    <location>
        <begin position="207"/>
        <end position="309"/>
    </location>
</feature>
<dbReference type="EMBL" id="GL833188">
    <property type="protein sequence ID" value="EGB03161.1"/>
    <property type="molecule type" value="Genomic_DNA"/>
</dbReference>
<dbReference type="AlphaFoldDB" id="F0YP02"/>
<evidence type="ECO:0000313" key="4">
    <source>
        <dbReference type="EMBL" id="EGB03161.1"/>
    </source>
</evidence>
<dbReference type="Pfam" id="PF23339">
    <property type="entry name" value="PTHB1_CtH"/>
    <property type="match status" value="1"/>
</dbReference>
<dbReference type="KEGG" id="aaf:AURANDRAFT_72788"/>
<evidence type="ECO:0000259" key="1">
    <source>
        <dbReference type="Pfam" id="PF23337"/>
    </source>
</evidence>
<dbReference type="PANTHER" id="PTHR20991">
    <property type="entry name" value="PARATHYROID HORMONE-RESPONSIVE B1 GENE"/>
    <property type="match status" value="1"/>
</dbReference>
<feature type="domain" description="PTHB1 platform" evidence="1">
    <location>
        <begin position="71"/>
        <end position="197"/>
    </location>
</feature>
<evidence type="ECO:0000259" key="2">
    <source>
        <dbReference type="Pfam" id="PF23338"/>
    </source>
</evidence>
<keyword evidence="5" id="KW-1185">Reference proteome</keyword>
<accession>F0YP02</accession>
<dbReference type="RefSeq" id="XP_009042137.1">
    <property type="nucleotide sequence ID" value="XM_009043889.1"/>
</dbReference>
<dbReference type="InParanoid" id="F0YP02"/>
<sequence length="429" mass="47789">MITIAAPAWTSNVTPNVIVPRLHGKANTPITVQCTLIARPSIPPSELCAKVSAIFIKNDIPRCSSMEFRLPMSLACRLILPPKREATYKLTIQTDREPVLLSSVFSDMFLCESGTESTDLVSSNAVSFAYLFHVQEELDVTESECSTTDPRVPNKAIATILLSRNSGRYRVQSTSMSALWLVLDELAARLKSRWAHSGGIKMAYTEQLPLSDFYATLDRHHNSRSAVRRAEAMLNDSAQQYRIIQKRLLIRFKDSRPANLDKLDLILWQTHSNLLYLASCVEVAHDARDHAGHILACGTQLLLLLMRMRFTLSLADFDVLRSHLSPAVMECNHGSVDDSLSGWEETTDASLTYLLKTSLLKSYPVCGRRNDHEPEPIPKTNIPPVPLAFPVTTDRLKRHVAMVCDRLAHGLTFTSNRGAPQGRASASVR</sequence>
<dbReference type="InterPro" id="IPR055362">
    <property type="entry name" value="PTHB1_pf_dom"/>
</dbReference>
<gene>
    <name evidence="4" type="ORF">AURANDRAFT_72788</name>
</gene>
<evidence type="ECO:0000259" key="3">
    <source>
        <dbReference type="Pfam" id="PF23339"/>
    </source>
</evidence>
<dbReference type="InterPro" id="IPR026511">
    <property type="entry name" value="PTHB1"/>
</dbReference>
<protein>
    <submittedName>
        <fullName evidence="4">Uncharacterized protein</fullName>
    </submittedName>
</protein>
<dbReference type="OrthoDB" id="10262646at2759"/>